<dbReference type="SUPFAM" id="SSF82693">
    <property type="entry name" value="Multidrug efflux transporter AcrB pore domain, PN1, PN2, PC1 and PC2 subdomains"/>
    <property type="match status" value="3"/>
</dbReference>
<dbReference type="GO" id="GO:0042910">
    <property type="term" value="F:xenobiotic transmembrane transporter activity"/>
    <property type="evidence" value="ECO:0007669"/>
    <property type="project" value="TreeGrafter"/>
</dbReference>
<name>A0A0S4MXR1_9BACT</name>
<feature type="transmembrane region" description="Helical" evidence="1">
    <location>
        <begin position="998"/>
        <end position="1024"/>
    </location>
</feature>
<keyword evidence="1" id="KW-0472">Membrane</keyword>
<keyword evidence="1" id="KW-0812">Transmembrane</keyword>
<sequence>MSLSKLSVSRPVTTLMFYLALAVIGAFAFLRLAVDLLPKLEPPAISVVTIYPGASAEDVEQKVTKLIEEQVSTINNVSKVTSSSKDNISIITVTFNWGTDIAEATNDIRDAIDRVKRRLPDDAEEPSIFKFSTSTLPVMMIGINSSESFPGINKIIEDKIAQPLRQVPGVGAVFAIGGPQREILIKVDPKKLEAYNLTIPQIAQVLQSENLGLPAGIIKVGMKEYNVRVPGEFRSIDEIKSTVIGNFQGALVYLRDVADVVDTIKEQTIDVKINNIPGVLLFIQKQATANTIEVVDAVKKALPRIQRTLPKDVVLNIAFDSSEFIKNSIRNLSRAVIYGAVFVILIVMLFLRKIRASLIIILTIPFSLIVAFIVLYLIGGTINLISLSSLAIAVGIVVDNAIVVLENITRHIERGENPKTASVIASNEIGLAITASSFTNIAVFLPLAFLTGIAGFLFKELGYLVTVMVLTSLIASLTLTPMLASRWLKPQERIRNRFLANLFERSEKLFKTIENFYGGLISWALKHRRIIILTAILLFVLSFVGFRFVGFEFFPASDTGQIQVVAQLPVGTRIEETIKVGEEIQRIVLEEIPAKWRKYVFMRAGTTEQGFATITGQVEGNNVVTVGARLVPFKERGVSAQELGARIRERVKFIPGIEKFEISRGSDFQALLFGGGKPLTVEVVGYDLNLTSKVAEQIKFELEKIPGAKDVQIGRSGLAPEIRIEVDKQKSAALGLNTAIIASTIRANIYGLKATSYKELGDEYDITIQPGSDIRNSISYLSNIPIKTFSGNIVKVKDVARIYDTFSPIEIQRRDRQRIIPVGANVEGRALGDVVNDLQKRIQKMDIPPGVEIRFAGQVEEQAKAFSDLFQVLILGVILTYMIMASQFESLLHPFVIMFSVPFAFTGVVLGLLIFGVPFGLTAFMGLIMLVGIVVNNAIVLVDYTNLLRARGYGLFDAIVNAGRARLRPVLMTTFTTILGTLPLALFRGEGSELWRPLGIVMLGGLTVSTLITLVLVPTIYSIFERKSLEVK</sequence>
<dbReference type="Gene3D" id="3.30.2090.10">
    <property type="entry name" value="Multidrug efflux transporter AcrB TolC docking domain, DN and DC subdomains"/>
    <property type="match status" value="2"/>
</dbReference>
<dbReference type="STRING" id="1643428.GCA_001442855_00637"/>
<proteinExistence type="predicted"/>
<feature type="transmembrane region" description="Helical" evidence="1">
    <location>
        <begin position="358"/>
        <end position="378"/>
    </location>
</feature>
<dbReference type="SUPFAM" id="SSF82714">
    <property type="entry name" value="Multidrug efflux transporter AcrB TolC docking domain, DN and DC subdomains"/>
    <property type="match status" value="2"/>
</dbReference>
<dbReference type="PANTHER" id="PTHR32063">
    <property type="match status" value="1"/>
</dbReference>
<keyword evidence="3" id="KW-1185">Reference proteome</keyword>
<reference evidence="3" key="1">
    <citation type="submission" date="2015-11" db="EMBL/GenBank/DDBJ databases">
        <authorList>
            <person name="Varghese N."/>
        </authorList>
    </citation>
    <scope>NUCLEOTIDE SEQUENCE [LARGE SCALE GENOMIC DNA]</scope>
</reference>
<dbReference type="AlphaFoldDB" id="A0A0S4MXR1"/>
<evidence type="ECO:0000313" key="2">
    <source>
        <dbReference type="EMBL" id="CUU03123.1"/>
    </source>
</evidence>
<dbReference type="Gene3D" id="3.30.70.1320">
    <property type="entry name" value="Multidrug efflux transporter AcrB pore domain like"/>
    <property type="match status" value="1"/>
</dbReference>
<feature type="transmembrane region" description="Helical" evidence="1">
    <location>
        <begin position="869"/>
        <end position="888"/>
    </location>
</feature>
<dbReference type="Gene3D" id="1.20.1640.10">
    <property type="entry name" value="Multidrug efflux transporter AcrB transmembrane domain"/>
    <property type="match status" value="2"/>
</dbReference>
<dbReference type="RefSeq" id="WP_140944447.1">
    <property type="nucleotide sequence ID" value="NZ_FAOO01000004.1"/>
</dbReference>
<dbReference type="Gene3D" id="3.30.70.1440">
    <property type="entry name" value="Multidrug efflux transporter AcrB pore domain"/>
    <property type="match status" value="1"/>
</dbReference>
<dbReference type="PANTHER" id="PTHR32063:SF0">
    <property type="entry name" value="SWARMING MOTILITY PROTEIN SWRC"/>
    <property type="match status" value="1"/>
</dbReference>
<feature type="transmembrane region" description="Helical" evidence="1">
    <location>
        <begin position="429"/>
        <end position="457"/>
    </location>
</feature>
<dbReference type="PRINTS" id="PR00702">
    <property type="entry name" value="ACRIFLAVINRP"/>
</dbReference>
<dbReference type="InterPro" id="IPR027463">
    <property type="entry name" value="AcrB_DN_DC_subdom"/>
</dbReference>
<feature type="transmembrane region" description="Helical" evidence="1">
    <location>
        <begin position="895"/>
        <end position="917"/>
    </location>
</feature>
<gene>
    <name evidence="2" type="ORF">JGI1_00655</name>
</gene>
<dbReference type="InterPro" id="IPR001036">
    <property type="entry name" value="Acrflvin-R"/>
</dbReference>
<feature type="transmembrane region" description="Helical" evidence="1">
    <location>
        <begin position="463"/>
        <end position="488"/>
    </location>
</feature>
<dbReference type="Gene3D" id="3.30.70.1430">
    <property type="entry name" value="Multidrug efflux transporter AcrB pore domain"/>
    <property type="match status" value="2"/>
</dbReference>
<keyword evidence="1" id="KW-1133">Transmembrane helix</keyword>
<evidence type="ECO:0000313" key="3">
    <source>
        <dbReference type="Proteomes" id="UP000320623"/>
    </source>
</evidence>
<feature type="transmembrane region" description="Helical" evidence="1">
    <location>
        <begin position="384"/>
        <end position="408"/>
    </location>
</feature>
<organism evidence="2 3">
    <name type="scientific">Candidatus Thermokryptus mobilis</name>
    <dbReference type="NCBI Taxonomy" id="1643428"/>
    <lineage>
        <taxon>Bacteria</taxon>
        <taxon>Pseudomonadati</taxon>
        <taxon>Candidatus Kryptoniota</taxon>
        <taxon>Candidatus Thermokryptus</taxon>
    </lineage>
</organism>
<dbReference type="Pfam" id="PF00873">
    <property type="entry name" value="ACR_tran"/>
    <property type="match status" value="1"/>
</dbReference>
<feature type="transmembrane region" description="Helical" evidence="1">
    <location>
        <begin position="332"/>
        <end position="351"/>
    </location>
</feature>
<feature type="transmembrane region" description="Helical" evidence="1">
    <location>
        <begin position="923"/>
        <end position="944"/>
    </location>
</feature>
<feature type="transmembrane region" description="Helical" evidence="1">
    <location>
        <begin position="965"/>
        <end position="986"/>
    </location>
</feature>
<dbReference type="Proteomes" id="UP000320623">
    <property type="component" value="Unassembled WGS sequence"/>
</dbReference>
<dbReference type="OrthoDB" id="9757876at2"/>
<evidence type="ECO:0000256" key="1">
    <source>
        <dbReference type="SAM" id="Phobius"/>
    </source>
</evidence>
<feature type="transmembrane region" description="Helical" evidence="1">
    <location>
        <begin position="12"/>
        <end position="34"/>
    </location>
</feature>
<dbReference type="EMBL" id="FAOO01000004">
    <property type="protein sequence ID" value="CUU03123.1"/>
    <property type="molecule type" value="Genomic_DNA"/>
</dbReference>
<feature type="transmembrane region" description="Helical" evidence="1">
    <location>
        <begin position="530"/>
        <end position="549"/>
    </location>
</feature>
<dbReference type="GO" id="GO:0005886">
    <property type="term" value="C:plasma membrane"/>
    <property type="evidence" value="ECO:0007669"/>
    <property type="project" value="TreeGrafter"/>
</dbReference>
<dbReference type="SUPFAM" id="SSF82866">
    <property type="entry name" value="Multidrug efflux transporter AcrB transmembrane domain"/>
    <property type="match status" value="2"/>
</dbReference>
<accession>A0A0S4MXR1</accession>
<protein>
    <submittedName>
        <fullName evidence="2">Hydrophobic/amphiphilic exporter-1, HAE1 family</fullName>
    </submittedName>
</protein>